<name>A0A7R9A9N0_9CRUS</name>
<evidence type="ECO:0000313" key="3">
    <source>
        <dbReference type="Proteomes" id="UP000677054"/>
    </source>
</evidence>
<protein>
    <recommendedName>
        <fullName evidence="1">C-type lectin domain-containing protein</fullName>
    </recommendedName>
</protein>
<feature type="domain" description="C-type lectin" evidence="1">
    <location>
        <begin position="304"/>
        <end position="443"/>
    </location>
</feature>
<dbReference type="Gene3D" id="3.10.100.10">
    <property type="entry name" value="Mannose-Binding Protein A, subunit A"/>
    <property type="match status" value="2"/>
</dbReference>
<dbReference type="EMBL" id="CAJPEV010002625">
    <property type="protein sequence ID" value="CAG0897526.1"/>
    <property type="molecule type" value="Genomic_DNA"/>
</dbReference>
<feature type="domain" description="C-type lectin" evidence="1">
    <location>
        <begin position="55"/>
        <end position="184"/>
    </location>
</feature>
<organism evidence="2">
    <name type="scientific">Darwinula stevensoni</name>
    <dbReference type="NCBI Taxonomy" id="69355"/>
    <lineage>
        <taxon>Eukaryota</taxon>
        <taxon>Metazoa</taxon>
        <taxon>Ecdysozoa</taxon>
        <taxon>Arthropoda</taxon>
        <taxon>Crustacea</taxon>
        <taxon>Oligostraca</taxon>
        <taxon>Ostracoda</taxon>
        <taxon>Podocopa</taxon>
        <taxon>Podocopida</taxon>
        <taxon>Darwinulocopina</taxon>
        <taxon>Darwinuloidea</taxon>
        <taxon>Darwinulidae</taxon>
        <taxon>Darwinula</taxon>
    </lineage>
</organism>
<dbReference type="InterPro" id="IPR050801">
    <property type="entry name" value="Ca-Dep_Lectins_ImmuneDev"/>
</dbReference>
<dbReference type="InterPro" id="IPR016187">
    <property type="entry name" value="CTDL_fold"/>
</dbReference>
<gene>
    <name evidence="2" type="ORF">DSTB1V02_LOCUS9824</name>
</gene>
<dbReference type="SUPFAM" id="SSF56436">
    <property type="entry name" value="C-type lectin-like"/>
    <property type="match status" value="3"/>
</dbReference>
<accession>A0A7R9A9N0</accession>
<dbReference type="Pfam" id="PF00059">
    <property type="entry name" value="Lectin_C"/>
    <property type="match status" value="2"/>
</dbReference>
<reference evidence="2" key="1">
    <citation type="submission" date="2020-11" db="EMBL/GenBank/DDBJ databases">
        <authorList>
            <person name="Tran Van P."/>
        </authorList>
    </citation>
    <scope>NUCLEOTIDE SEQUENCE</scope>
</reference>
<dbReference type="SMART" id="SM00034">
    <property type="entry name" value="CLECT"/>
    <property type="match status" value="2"/>
</dbReference>
<dbReference type="CDD" id="cd00037">
    <property type="entry name" value="CLECT"/>
    <property type="match status" value="2"/>
</dbReference>
<proteinExistence type="predicted"/>
<dbReference type="Proteomes" id="UP000677054">
    <property type="component" value="Unassembled WGS sequence"/>
</dbReference>
<evidence type="ECO:0000259" key="1">
    <source>
        <dbReference type="SMART" id="SM00034"/>
    </source>
</evidence>
<keyword evidence="3" id="KW-1185">Reference proteome</keyword>
<evidence type="ECO:0000313" key="2">
    <source>
        <dbReference type="EMBL" id="CAD7250040.1"/>
    </source>
</evidence>
<dbReference type="PANTHER" id="PTHR22801:SF63">
    <property type="entry name" value="C-TYPE LECTIN DOMAIN-CONTAINING PROTEIN"/>
    <property type="match status" value="1"/>
</dbReference>
<sequence length="551" mass="61445">MWLGVTSTAVHDDGTPSCRVPAPCFYWNATKRIAQETDCSRELGVFCFYPPGVNCSHDLPYNVSYRLISGTPVGIEDARKLCGDAGGTLPLHLDDLSIYENFLNFLESVNPTTGQYWVGLEMSKEKTRRWSDGSWLCKTSHFKLDNDDVKSISNMDDVCYRFDVSDRRLKDKPCDSNEFSVVCEFHDYGCHLLNPSPVLSSGSPLLFPREEAAEICRKIGGNLPVQTETDEYWDSLDTKDWKKVPMWLGTKKADPRAPVQYWDNGIPVCKAHLVDRANSSCFAWNPGESIIEDTPCGERRAVVCAFPEGRDCTPHVGYVRKFEASGDGFKTYDEAAGLCRSRGGILPVHLDSASIVETLRNNMSAPAVNISSLYIGMRTGSDGIRRWADGEPVCDPEALALKEDNFTDTNSVEGLCYRLKSTSSGFTVENRNCTEAKFKVICEFHSNSACFSPPPVPPGGGIEYDWNSGNVREHETARLDGDVQMSQRQPVLVQIPIRVHAMSRNGTLGHGHPCQRRLLHSFRFLQSYIYETPRGVQVSLDEEVVLSAPYV</sequence>
<dbReference type="InterPro" id="IPR016186">
    <property type="entry name" value="C-type_lectin-like/link_sf"/>
</dbReference>
<dbReference type="EMBL" id="LR902142">
    <property type="protein sequence ID" value="CAD7250040.1"/>
    <property type="molecule type" value="Genomic_DNA"/>
</dbReference>
<dbReference type="InterPro" id="IPR001304">
    <property type="entry name" value="C-type_lectin-like"/>
</dbReference>
<dbReference type="AlphaFoldDB" id="A0A7R9A9N0"/>
<dbReference type="PANTHER" id="PTHR22801">
    <property type="entry name" value="LITHOSTATHINE"/>
    <property type="match status" value="1"/>
</dbReference>